<dbReference type="EMBL" id="AP027271">
    <property type="protein sequence ID" value="BDX03842.1"/>
    <property type="molecule type" value="Genomic_DNA"/>
</dbReference>
<dbReference type="CDD" id="cd20303">
    <property type="entry name" value="cupin_ChrR_1"/>
    <property type="match status" value="1"/>
</dbReference>
<protein>
    <submittedName>
        <fullName evidence="2">Cupin</fullName>
    </submittedName>
</protein>
<sequence length="212" mass="24066">MLNMDFSQRVFVETDKIDWVASPMPGVYRKLLAREDAERGHATSIVRYQAGSIFRPHPHPLGEEILVLDGTFSDEKGDFNAGSYFRNPPGSSHAPFSVKGCLLLVKLHQFQISDINQVSITTPDIWGSKSTELLPLYEHLDERVWLVRIQNSEHVLNQLDLGSSVEVFVISGRAEYADMSLKSGDWLRVPNFLLDDWSVESDCFLWIKSGHF</sequence>
<dbReference type="InterPro" id="IPR014710">
    <property type="entry name" value="RmlC-like_jellyroll"/>
</dbReference>
<keyword evidence="3" id="KW-1185">Reference proteome</keyword>
<dbReference type="SUPFAM" id="SSF51182">
    <property type="entry name" value="RmlC-like cupins"/>
    <property type="match status" value="2"/>
</dbReference>
<organism evidence="2 3">
    <name type="scientific">Marinomonas pontica</name>
    <dbReference type="NCBI Taxonomy" id="264739"/>
    <lineage>
        <taxon>Bacteria</taxon>
        <taxon>Pseudomonadati</taxon>
        <taxon>Pseudomonadota</taxon>
        <taxon>Gammaproteobacteria</taxon>
        <taxon>Oceanospirillales</taxon>
        <taxon>Oceanospirillaceae</taxon>
        <taxon>Marinomonas</taxon>
    </lineage>
</organism>
<feature type="domain" description="ChrR-like cupin" evidence="1">
    <location>
        <begin position="8"/>
        <end position="110"/>
    </location>
</feature>
<proteinExistence type="predicted"/>
<evidence type="ECO:0000313" key="3">
    <source>
        <dbReference type="Proteomes" id="UP001307608"/>
    </source>
</evidence>
<dbReference type="InterPro" id="IPR011051">
    <property type="entry name" value="RmlC_Cupin_sf"/>
</dbReference>
<dbReference type="RefSeq" id="WP_338268666.1">
    <property type="nucleotide sequence ID" value="NZ_AP027271.1"/>
</dbReference>
<dbReference type="Proteomes" id="UP001307608">
    <property type="component" value="Chromosome"/>
</dbReference>
<gene>
    <name evidence="2" type="ORF">MACH16_25900</name>
</gene>
<dbReference type="InterPro" id="IPR025979">
    <property type="entry name" value="ChrR-like_cupin_dom"/>
</dbReference>
<accession>A0ABM8FHM0</accession>
<evidence type="ECO:0000259" key="1">
    <source>
        <dbReference type="Pfam" id="PF12973"/>
    </source>
</evidence>
<evidence type="ECO:0000313" key="2">
    <source>
        <dbReference type="EMBL" id="BDX03842.1"/>
    </source>
</evidence>
<name>A0ABM8FHM0_9GAMM</name>
<reference evidence="2 3" key="1">
    <citation type="submission" date="2023-01" db="EMBL/GenBank/DDBJ databases">
        <title>Complete genome sequence of Marinomonas pontica strain 200518_36.</title>
        <authorList>
            <person name="Ueki S."/>
            <person name="Gajardo G."/>
            <person name="Maruyama F."/>
        </authorList>
    </citation>
    <scope>NUCLEOTIDE SEQUENCE [LARGE SCALE GENOMIC DNA]</scope>
    <source>
        <strain evidence="2 3">200518_36</strain>
    </source>
</reference>
<dbReference type="Gene3D" id="2.60.120.10">
    <property type="entry name" value="Jelly Rolls"/>
    <property type="match status" value="1"/>
</dbReference>
<dbReference type="Pfam" id="PF12973">
    <property type="entry name" value="Cupin_7"/>
    <property type="match status" value="1"/>
</dbReference>